<dbReference type="SUPFAM" id="SSF53383">
    <property type="entry name" value="PLP-dependent transferases"/>
    <property type="match status" value="1"/>
</dbReference>
<evidence type="ECO:0000313" key="5">
    <source>
        <dbReference type="Proteomes" id="UP000214588"/>
    </source>
</evidence>
<comment type="caution">
    <text evidence="4">The sequence shown here is derived from an EMBL/GenBank/DDBJ whole genome shotgun (WGS) entry which is preliminary data.</text>
</comment>
<evidence type="ECO:0000259" key="3">
    <source>
        <dbReference type="Pfam" id="PF00155"/>
    </source>
</evidence>
<organism evidence="4 5">
    <name type="scientific">Natranaerobius trueperi</name>
    <dbReference type="NCBI Taxonomy" id="759412"/>
    <lineage>
        <taxon>Bacteria</taxon>
        <taxon>Bacillati</taxon>
        <taxon>Bacillota</taxon>
        <taxon>Clostridia</taxon>
        <taxon>Natranaerobiales</taxon>
        <taxon>Natranaerobiaceae</taxon>
        <taxon>Natranaerobius</taxon>
    </lineage>
</organism>
<sequence>MKIQEHGGQIYKWVEEFNLDQNSVIDFSANINPLGHPPILKDKLALELDNLIHYPDAHGNLLKDELSKAHNVSSSQLIIGNGVSEIIDLVVMSKALEKNAFSALTITPTFSEYSRAVKAYGGSSYHLEYININDNYLKIIEYIKKDEPDLVFLCSPNNPTGELINAEKLNCMIEACNQIKTTVIVDHSFLPFVKKEWKKIDKDLEQLNAVFLYSLTKIYATPGLRTGYALSSTSITKQIEKLRNQWSINYLAQVAIKECLKLGGFEDKTRKLVSCEREKLLTGLIKLGFKPFNSTANFILVDSSTKGLSGTYLFNELAKKGIFIRPCTNFDGLGEYFFRIAVRLPRENEQLLEELKCICS</sequence>
<dbReference type="Gene3D" id="3.40.640.10">
    <property type="entry name" value="Type I PLP-dependent aspartate aminotransferase-like (Major domain)"/>
    <property type="match status" value="1"/>
</dbReference>
<dbReference type="InterPro" id="IPR004839">
    <property type="entry name" value="Aminotransferase_I/II_large"/>
</dbReference>
<evidence type="ECO:0000313" key="4">
    <source>
        <dbReference type="EMBL" id="OWZ82965.1"/>
    </source>
</evidence>
<reference evidence="4 5" key="1">
    <citation type="submission" date="2017-06" db="EMBL/GenBank/DDBJ databases">
        <title>Draft Genome Sequence of Natranaerobius trueperi halophilic, alkalithermophilic bacteria from soda lakes.</title>
        <authorList>
            <person name="Zhao B."/>
        </authorList>
    </citation>
    <scope>NUCLEOTIDE SEQUENCE [LARGE SCALE GENOMIC DNA]</scope>
    <source>
        <strain evidence="4 5">DSM 18760</strain>
    </source>
</reference>
<dbReference type="GO" id="GO:0003824">
    <property type="term" value="F:catalytic activity"/>
    <property type="evidence" value="ECO:0007669"/>
    <property type="project" value="UniProtKB-ARBA"/>
</dbReference>
<dbReference type="InterPro" id="IPR015422">
    <property type="entry name" value="PyrdxlP-dep_Trfase_small"/>
</dbReference>
<comment type="cofactor">
    <cofactor evidence="1">
        <name>pyridoxal 5'-phosphate</name>
        <dbReference type="ChEBI" id="CHEBI:597326"/>
    </cofactor>
</comment>
<accession>A0A226BVG0</accession>
<dbReference type="GO" id="GO:0030170">
    <property type="term" value="F:pyridoxal phosphate binding"/>
    <property type="evidence" value="ECO:0007669"/>
    <property type="project" value="InterPro"/>
</dbReference>
<dbReference type="Pfam" id="PF00155">
    <property type="entry name" value="Aminotran_1_2"/>
    <property type="match status" value="1"/>
</dbReference>
<dbReference type="AlphaFoldDB" id="A0A226BVG0"/>
<protein>
    <recommendedName>
        <fullName evidence="3">Aminotransferase class I/classII large domain-containing protein</fullName>
    </recommendedName>
</protein>
<dbReference type="PANTHER" id="PTHR42885:SF1">
    <property type="entry name" value="THREONINE-PHOSPHATE DECARBOXYLASE"/>
    <property type="match status" value="1"/>
</dbReference>
<dbReference type="Gene3D" id="3.90.1150.10">
    <property type="entry name" value="Aspartate Aminotransferase, domain 1"/>
    <property type="match status" value="1"/>
</dbReference>
<dbReference type="EMBL" id="NIQC01000031">
    <property type="protein sequence ID" value="OWZ82965.1"/>
    <property type="molecule type" value="Genomic_DNA"/>
</dbReference>
<proteinExistence type="predicted"/>
<evidence type="ECO:0000256" key="2">
    <source>
        <dbReference type="ARBA" id="ARBA00022898"/>
    </source>
</evidence>
<keyword evidence="2" id="KW-0663">Pyridoxal phosphate</keyword>
<name>A0A226BVG0_9FIRM</name>
<dbReference type="Proteomes" id="UP000214588">
    <property type="component" value="Unassembled WGS sequence"/>
</dbReference>
<keyword evidence="5" id="KW-1185">Reference proteome</keyword>
<dbReference type="InterPro" id="IPR015421">
    <property type="entry name" value="PyrdxlP-dep_Trfase_major"/>
</dbReference>
<gene>
    <name evidence="4" type="ORF">CDO51_11060</name>
</gene>
<dbReference type="InterPro" id="IPR015424">
    <property type="entry name" value="PyrdxlP-dep_Trfase"/>
</dbReference>
<feature type="domain" description="Aminotransferase class I/classII large" evidence="3">
    <location>
        <begin position="24"/>
        <end position="353"/>
    </location>
</feature>
<dbReference type="CDD" id="cd00609">
    <property type="entry name" value="AAT_like"/>
    <property type="match status" value="1"/>
</dbReference>
<evidence type="ECO:0000256" key="1">
    <source>
        <dbReference type="ARBA" id="ARBA00001933"/>
    </source>
</evidence>
<dbReference type="PANTHER" id="PTHR42885">
    <property type="entry name" value="HISTIDINOL-PHOSPHATE AMINOTRANSFERASE-RELATED"/>
    <property type="match status" value="1"/>
</dbReference>